<dbReference type="InterPro" id="IPR006680">
    <property type="entry name" value="Amidohydro-rel"/>
</dbReference>
<dbReference type="Gene3D" id="2.30.40.10">
    <property type="entry name" value="Urease, subunit C, domain 1"/>
    <property type="match status" value="1"/>
</dbReference>
<name>A0A7J0CF22_9ACTN</name>
<sequence>MQAPPDRDLLLRPDRVWDAVADTPVDNVSVLVRDGRIEAVGHDLRPAQKTDILEMPGCTLMPGFIDCHVHLLDESAETAPSAYQTLTAVPVLRTLLHNGFTTVRDLGSAHLPLNVSLRTAVENGLIEGPHIIAAPNILSPRGGHGDKEPDLAQRYGHQIGTLADGVEELRRAVREQSRAGADWIKFAGGGGFSSRVGRPTSTSYSRVEMHTIVSTADDLGLPCAAHVFTDRAVLRAVAAGVRSVEHGCFATAPTYRAMEEAGAFLVPTHYVQTYFLDRLDDDDFWDSSTATTRQNYREHADVLREGLLRPARTDVKTAFGTDAGMFPHAENWREFPTLVAHGYTPLRALRAATCVAADLLQRPDLGTVTPGATADLVALAGDPFDDITATGRARYVLQHGRLVSAARDTVSASAPAEAPPPGCI</sequence>
<dbReference type="Proteomes" id="UP000530403">
    <property type="component" value="Unassembled WGS sequence"/>
</dbReference>
<dbReference type="CDD" id="cd01299">
    <property type="entry name" value="Met_dep_hydrolase_A"/>
    <property type="match status" value="1"/>
</dbReference>
<reference evidence="3 5" key="2">
    <citation type="submission" date="2020-07" db="EMBL/GenBank/DDBJ databases">
        <title>Sequencing the genomes of 1000 actinobacteria strains.</title>
        <authorList>
            <person name="Klenk H.-P."/>
        </authorList>
    </citation>
    <scope>NUCLEOTIDE SEQUENCE [LARGE SCALE GENOMIC DNA]</scope>
    <source>
        <strain evidence="3 5">DSM 41455</strain>
    </source>
</reference>
<dbReference type="PANTHER" id="PTHR43135:SF3">
    <property type="entry name" value="ALPHA-D-RIBOSE 1-METHYLPHOSPHONATE 5-TRIPHOSPHATE DIPHOSPHATASE"/>
    <property type="match status" value="1"/>
</dbReference>
<dbReference type="EMBL" id="BLWC01000001">
    <property type="protein sequence ID" value="GFN01066.1"/>
    <property type="molecule type" value="Genomic_DNA"/>
</dbReference>
<evidence type="ECO:0000259" key="1">
    <source>
        <dbReference type="Pfam" id="PF01979"/>
    </source>
</evidence>
<accession>A0A7J0CF22</accession>
<keyword evidence="3" id="KW-0378">Hydrolase</keyword>
<evidence type="ECO:0000313" key="4">
    <source>
        <dbReference type="Proteomes" id="UP000498980"/>
    </source>
</evidence>
<dbReference type="InterPro" id="IPR051781">
    <property type="entry name" value="Metallo-dep_Hydrolase"/>
</dbReference>
<dbReference type="InterPro" id="IPR032466">
    <property type="entry name" value="Metal_Hydrolase"/>
</dbReference>
<evidence type="ECO:0000313" key="5">
    <source>
        <dbReference type="Proteomes" id="UP000530403"/>
    </source>
</evidence>
<comment type="caution">
    <text evidence="2">The sequence shown here is derived from an EMBL/GenBank/DDBJ whole genome shotgun (WGS) entry which is preliminary data.</text>
</comment>
<gene>
    <name evidence="3" type="ORF">HEB29_005541</name>
    <name evidence="2" type="ORF">Sfulv_58760</name>
</gene>
<dbReference type="SUPFAM" id="SSF51556">
    <property type="entry name" value="Metallo-dependent hydrolases"/>
    <property type="match status" value="1"/>
</dbReference>
<protein>
    <submittedName>
        <fullName evidence="3">Imidazolonepropionase-like amidohydrolase</fullName>
    </submittedName>
    <submittedName>
        <fullName evidence="2">Xaa-Pro dipeptidase</fullName>
    </submittedName>
</protein>
<dbReference type="Gene3D" id="3.20.20.140">
    <property type="entry name" value="Metal-dependent hydrolases"/>
    <property type="match status" value="1"/>
</dbReference>
<dbReference type="AlphaFoldDB" id="A0A7J0CF22"/>
<dbReference type="InterPro" id="IPR057744">
    <property type="entry name" value="OTAase-like"/>
</dbReference>
<dbReference type="RefSeq" id="WP_256669163.1">
    <property type="nucleotide sequence ID" value="NZ_BAAAUE010000022.1"/>
</dbReference>
<keyword evidence="4" id="KW-1185">Reference proteome</keyword>
<proteinExistence type="predicted"/>
<dbReference type="SUPFAM" id="SSF51338">
    <property type="entry name" value="Composite domain of metallo-dependent hydrolases"/>
    <property type="match status" value="1"/>
</dbReference>
<dbReference type="PANTHER" id="PTHR43135">
    <property type="entry name" value="ALPHA-D-RIBOSE 1-METHYLPHOSPHONATE 5-TRIPHOSPHATE DIPHOSPHATASE"/>
    <property type="match status" value="1"/>
</dbReference>
<evidence type="ECO:0000313" key="3">
    <source>
        <dbReference type="EMBL" id="NYE44530.1"/>
    </source>
</evidence>
<dbReference type="EMBL" id="JACCCF010000001">
    <property type="protein sequence ID" value="NYE44530.1"/>
    <property type="molecule type" value="Genomic_DNA"/>
</dbReference>
<evidence type="ECO:0000313" key="2">
    <source>
        <dbReference type="EMBL" id="GFN01066.1"/>
    </source>
</evidence>
<dbReference type="Proteomes" id="UP000498980">
    <property type="component" value="Unassembled WGS sequence"/>
</dbReference>
<dbReference type="Pfam" id="PF01979">
    <property type="entry name" value="Amidohydro_1"/>
    <property type="match status" value="1"/>
</dbReference>
<dbReference type="InterPro" id="IPR011059">
    <property type="entry name" value="Metal-dep_hydrolase_composite"/>
</dbReference>
<dbReference type="GO" id="GO:0016810">
    <property type="term" value="F:hydrolase activity, acting on carbon-nitrogen (but not peptide) bonds"/>
    <property type="evidence" value="ECO:0007669"/>
    <property type="project" value="InterPro"/>
</dbReference>
<reference evidence="2 4" key="1">
    <citation type="submission" date="2020-05" db="EMBL/GenBank/DDBJ databases">
        <title>Whole genome shotgun sequence of Streptomyces fulvorobeus NBRC 15897.</title>
        <authorList>
            <person name="Komaki H."/>
            <person name="Tamura T."/>
        </authorList>
    </citation>
    <scope>NUCLEOTIDE SEQUENCE [LARGE SCALE GENOMIC DNA]</scope>
    <source>
        <strain evidence="2 4">NBRC 15897</strain>
    </source>
</reference>
<feature type="domain" description="Amidohydrolase-related" evidence="1">
    <location>
        <begin position="59"/>
        <end position="392"/>
    </location>
</feature>
<organism evidence="2 4">
    <name type="scientific">Streptomyces fulvorobeus</name>
    <dbReference type="NCBI Taxonomy" id="284028"/>
    <lineage>
        <taxon>Bacteria</taxon>
        <taxon>Bacillati</taxon>
        <taxon>Actinomycetota</taxon>
        <taxon>Actinomycetes</taxon>
        <taxon>Kitasatosporales</taxon>
        <taxon>Streptomycetaceae</taxon>
        <taxon>Streptomyces</taxon>
    </lineage>
</organism>